<dbReference type="Proteomes" id="UP000198287">
    <property type="component" value="Unassembled WGS sequence"/>
</dbReference>
<sequence length="1330" mass="137944">MPNYMEHSRLTRAYKWWLGFDLRLEKRFIYYAVYLGKVTLLDASKTPVLPCSGQIVPAVATNSPIPHGVLSAGLLFKLDPAGSVLVTFVSDVNTRAEMRGVFQAAEAGSNSPGKFTPLNPDDYGGPVPLAVVQGSLLGEANFTKIHGTMSPPASKDQPASFLADPPGSIPASVYLDVAPTTAYPGVWMPNNPPTFTPLDLTAFPAGDNHGKILLSNGSHALTGSLHNAGSGGSLTFTEDSPNTVKATYFMDESSTPIQGMYTTGQPCSFLPTTASDLPPSPGHGQIVPQGGVATLGRIEPPSSPGGGPTIFYPDPPGSAPATFTADRTTAGFKGVYTPPSQSGIAGQFSPISKAYVPTAEVHGRVTPIAGQAVMGFLSPAAAAGTASFMADTPTTFTPDANPQNKIQGVLSKGNVFIPDVVFQVPSTPSPGILSTQGSPSQHGLLQPPTPPLSTCGFTPDPAGLVSGKLSPFSSPSSRIAGLMTAGEPLQFRAYNPLEMQEGSATFTPDSPVGATPQSGSLSCADPSKVFKCFYLGMLSIFSADDPLPGTLSLEGTKGSFTLDNPAHAKLFPPQGGTASFIVTTITTIITRTITVVKITSVTTTIVTFSLVPVAPTSTKAAITGSSGLSLQGTLQLPSYPGAEASFTPSGGDASKIKEPVRIVATLEGGCPPISGTIFLALLGQSSVTFIPDMSPPMQAMFYPATSPTAFIRGTYTEPTAADGAGSFSLLPGDASKVSSTPTLGTLVKMSGSDGDGILGVFIPGDSSGVALFKPDVSQRQGGGIAGSGGIATPASGSGAQQAQLIITSSGVKISGTAIVSSSSTRFHPLEAAALSQLSSEGSGVITVADGKPLKCTVQKPPPGQPFALVKILTPDSGFITASFVPDNNPTKKISGTFYIEGSQFIPDKEFTEEEYSEITQGKITFPSGGGDPIPGKIMPSIPGKPAVFTPDPKPPTPAVFHFNDLTVSGIWEESTTLGSPGVFKIDETEGKKLRGVTTDGLLLVNNSVPLKGKMQPYNGPGHEPAHFLPDSTITEGSGPGYFYPSGQSHLAITGTSKVAAAPGSPGNFVPNRWADLATIASVSGSTPGKLFHSKNIRWSPATQTASFVMVTSTTRITTTITTTTVTTTTLSGWFTLPQLSQGSGIFHPTEGSLDGLTPGGTIRASLTLSQLTNAKPKECTLQIPTSPLEPITVTMDPMPPMAASFIPIDNPTLKIPGTCGEPWGSSSPIPFQPSPQATMPTGGTAGEGSDNDDNTELVHHLEATVSSLRQEVKILKESIDKVDEANREGLWLCFVSILVLAFMFAATVLYVWYQMGGSAYLPWSWRKSEL</sequence>
<evidence type="ECO:0000256" key="3">
    <source>
        <dbReference type="SAM" id="Phobius"/>
    </source>
</evidence>
<gene>
    <name evidence="4" type="ORF">Fcan01_19974</name>
</gene>
<evidence type="ECO:0000313" key="5">
    <source>
        <dbReference type="Proteomes" id="UP000198287"/>
    </source>
</evidence>
<name>A0A226DHZ5_FOLCA</name>
<feature type="region of interest" description="Disordered" evidence="2">
    <location>
        <begin position="1230"/>
        <end position="1253"/>
    </location>
</feature>
<evidence type="ECO:0000313" key="4">
    <source>
        <dbReference type="EMBL" id="OXA45175.1"/>
    </source>
</evidence>
<feature type="transmembrane region" description="Helical" evidence="3">
    <location>
        <begin position="1289"/>
        <end position="1313"/>
    </location>
</feature>
<reference evidence="4 5" key="1">
    <citation type="submission" date="2015-12" db="EMBL/GenBank/DDBJ databases">
        <title>The genome of Folsomia candida.</title>
        <authorList>
            <person name="Faddeeva A."/>
            <person name="Derks M.F."/>
            <person name="Anvar Y."/>
            <person name="Smit S."/>
            <person name="Van Straalen N."/>
            <person name="Roelofs D."/>
        </authorList>
    </citation>
    <scope>NUCLEOTIDE SEQUENCE [LARGE SCALE GENOMIC DNA]</scope>
    <source>
        <strain evidence="4 5">VU population</strain>
        <tissue evidence="4">Whole body</tissue>
    </source>
</reference>
<keyword evidence="3" id="KW-0472">Membrane</keyword>
<protein>
    <submittedName>
        <fullName evidence="4">Uncharacterized protein</fullName>
    </submittedName>
</protein>
<keyword evidence="1" id="KW-0175">Coiled coil</keyword>
<keyword evidence="5" id="KW-1185">Reference proteome</keyword>
<dbReference type="EMBL" id="LNIX01000018">
    <property type="protein sequence ID" value="OXA45175.1"/>
    <property type="molecule type" value="Genomic_DNA"/>
</dbReference>
<keyword evidence="3" id="KW-0812">Transmembrane</keyword>
<comment type="caution">
    <text evidence="4">The sequence shown here is derived from an EMBL/GenBank/DDBJ whole genome shotgun (WGS) entry which is preliminary data.</text>
</comment>
<proteinExistence type="predicted"/>
<evidence type="ECO:0000256" key="1">
    <source>
        <dbReference type="SAM" id="Coils"/>
    </source>
</evidence>
<keyword evidence="3" id="KW-1133">Transmembrane helix</keyword>
<organism evidence="4 5">
    <name type="scientific">Folsomia candida</name>
    <name type="common">Springtail</name>
    <dbReference type="NCBI Taxonomy" id="158441"/>
    <lineage>
        <taxon>Eukaryota</taxon>
        <taxon>Metazoa</taxon>
        <taxon>Ecdysozoa</taxon>
        <taxon>Arthropoda</taxon>
        <taxon>Hexapoda</taxon>
        <taxon>Collembola</taxon>
        <taxon>Entomobryomorpha</taxon>
        <taxon>Isotomoidea</taxon>
        <taxon>Isotomidae</taxon>
        <taxon>Proisotominae</taxon>
        <taxon>Folsomia</taxon>
    </lineage>
</organism>
<accession>A0A226DHZ5</accession>
<evidence type="ECO:0000256" key="2">
    <source>
        <dbReference type="SAM" id="MobiDB-lite"/>
    </source>
</evidence>
<feature type="coiled-coil region" evidence="1">
    <location>
        <begin position="1258"/>
        <end position="1288"/>
    </location>
</feature>